<evidence type="ECO:0000313" key="2">
    <source>
        <dbReference type="EMBL" id="MFI2490262.1"/>
    </source>
</evidence>
<dbReference type="RefSeq" id="WP_397407996.1">
    <property type="nucleotide sequence ID" value="NZ_JBIRYI010000023.1"/>
</dbReference>
<proteinExistence type="predicted"/>
<reference evidence="2 3" key="1">
    <citation type="submission" date="2024-10" db="EMBL/GenBank/DDBJ databases">
        <title>The Natural Products Discovery Center: Release of the First 8490 Sequenced Strains for Exploring Actinobacteria Biosynthetic Diversity.</title>
        <authorList>
            <person name="Kalkreuter E."/>
            <person name="Kautsar S.A."/>
            <person name="Yang D."/>
            <person name="Bader C.D."/>
            <person name="Teijaro C.N."/>
            <person name="Fluegel L."/>
            <person name="Davis C.M."/>
            <person name="Simpson J.R."/>
            <person name="Lauterbach L."/>
            <person name="Steele A.D."/>
            <person name="Gui C."/>
            <person name="Meng S."/>
            <person name="Li G."/>
            <person name="Viehrig K."/>
            <person name="Ye F."/>
            <person name="Su P."/>
            <person name="Kiefer A.F."/>
            <person name="Nichols A."/>
            <person name="Cepeda A.J."/>
            <person name="Yan W."/>
            <person name="Fan B."/>
            <person name="Jiang Y."/>
            <person name="Adhikari A."/>
            <person name="Zheng C.-J."/>
            <person name="Schuster L."/>
            <person name="Cowan T.M."/>
            <person name="Smanski M.J."/>
            <person name="Chevrette M.G."/>
            <person name="De Carvalho L.P.S."/>
            <person name="Shen B."/>
        </authorList>
    </citation>
    <scope>NUCLEOTIDE SEQUENCE [LARGE SCALE GENOMIC DNA]</scope>
    <source>
        <strain evidence="2 3">NPDC019481</strain>
    </source>
</reference>
<sequence length="372" mass="41807">MEADKRYQVFVSSTYLDLREARAAVVSALLNLDAFPAGMELFPATDDDAWTLIEDVIADSDYYLLIVGGKYGSLDPELEISFTEREYDTAVRLKKPVMAFLHGEPGKLLAEQTEESDERRNKLKSFREKIQTAKHVKYWSSPEDLAGKVALTWNTFRRRYPATGWIKADQQTSSESLAALAKAQAEVGRLKAQLEAVRTEAPPGAELLAGGQAKFRFPGLATGTWRPYGRPSQDVSTWVPVEMTWDRLFGYMGLRMMQEADEPTLKEDLGTVMVEDKHDVFEVAFAEKVKEMAAAANLAVGSYEMLDIAPHDEDFQTILLQFDALGLIQHSKRARSLKDTANYWTLTPYGHTRLVQIRALQAGESENQWPDA</sequence>
<feature type="domain" description="DUF4062" evidence="1">
    <location>
        <begin position="8"/>
        <end position="90"/>
    </location>
</feature>
<dbReference type="InterPro" id="IPR025139">
    <property type="entry name" value="DUF4062"/>
</dbReference>
<evidence type="ECO:0000259" key="1">
    <source>
        <dbReference type="Pfam" id="PF13271"/>
    </source>
</evidence>
<keyword evidence="3" id="KW-1185">Reference proteome</keyword>
<dbReference type="Proteomes" id="UP001611580">
    <property type="component" value="Unassembled WGS sequence"/>
</dbReference>
<protein>
    <submittedName>
        <fullName evidence="2">DUF4062 domain-containing protein</fullName>
    </submittedName>
</protein>
<dbReference type="Pfam" id="PF13271">
    <property type="entry name" value="DUF4062"/>
    <property type="match status" value="1"/>
</dbReference>
<gene>
    <name evidence="2" type="ORF">ACH47X_25345</name>
</gene>
<comment type="caution">
    <text evidence="2">The sequence shown here is derived from an EMBL/GenBank/DDBJ whole genome shotgun (WGS) entry which is preliminary data.</text>
</comment>
<evidence type="ECO:0000313" key="3">
    <source>
        <dbReference type="Proteomes" id="UP001611580"/>
    </source>
</evidence>
<dbReference type="EMBL" id="JBIRYI010000023">
    <property type="protein sequence ID" value="MFI2490262.1"/>
    <property type="molecule type" value="Genomic_DNA"/>
</dbReference>
<organism evidence="2 3">
    <name type="scientific">Promicromonospora kroppenstedtii</name>
    <dbReference type="NCBI Taxonomy" id="440482"/>
    <lineage>
        <taxon>Bacteria</taxon>
        <taxon>Bacillati</taxon>
        <taxon>Actinomycetota</taxon>
        <taxon>Actinomycetes</taxon>
        <taxon>Micrococcales</taxon>
        <taxon>Promicromonosporaceae</taxon>
        <taxon>Promicromonospora</taxon>
    </lineage>
</organism>
<accession>A0ABW7XRV9</accession>
<name>A0ABW7XRV9_9MICO</name>